<dbReference type="Pfam" id="PF07244">
    <property type="entry name" value="POTRA"/>
    <property type="match status" value="2"/>
</dbReference>
<name>A0A382IKS6_9ZZZZ</name>
<sequence length="286" mass="33316">VLTNFHFLPLLHAESKLIRNIVLTGNRFISDQQIRDLMVTNVNQTYNPDLLEKDFQRITTFYQDNGYRFARIDRNTLFTKQFSEGVYLRIHIDEGKIGGIIVTGNRRTQKNVIVRELLFQVGSIYKTEDEFESERILRRKPYLGSAEIFATRDSQSKLVRIEVAVTDVWTIMPTLDLPTPITGDRFDLLITLSDSNLLGLGNSAGFRFHQIHESEERTRNLWSFSHGVPRIFDSHWGIYGVYTQKRVGDSWQARLYRPLYSLQTKWSGESSFSESIDPIHWYDKNG</sequence>
<feature type="non-terminal residue" evidence="4">
    <location>
        <position position="286"/>
    </location>
</feature>
<evidence type="ECO:0000259" key="3">
    <source>
        <dbReference type="PROSITE" id="PS51779"/>
    </source>
</evidence>
<dbReference type="GO" id="GO:0019867">
    <property type="term" value="C:outer membrane"/>
    <property type="evidence" value="ECO:0007669"/>
    <property type="project" value="InterPro"/>
</dbReference>
<dbReference type="InterPro" id="IPR034746">
    <property type="entry name" value="POTRA"/>
</dbReference>
<evidence type="ECO:0000256" key="2">
    <source>
        <dbReference type="ARBA" id="ARBA00023136"/>
    </source>
</evidence>
<keyword evidence="2" id="KW-0472">Membrane</keyword>
<accession>A0A382IKS6</accession>
<gene>
    <name evidence="4" type="ORF">METZ01_LOCUS252681</name>
</gene>
<protein>
    <recommendedName>
        <fullName evidence="3">POTRA domain-containing protein</fullName>
    </recommendedName>
</protein>
<feature type="domain" description="POTRA" evidence="3">
    <location>
        <begin position="16"/>
        <end position="95"/>
    </location>
</feature>
<dbReference type="InterPro" id="IPR010827">
    <property type="entry name" value="BamA/TamA_POTRA"/>
</dbReference>
<dbReference type="Gene3D" id="3.10.20.310">
    <property type="entry name" value="membrane protein fhac"/>
    <property type="match status" value="2"/>
</dbReference>
<comment type="subcellular location">
    <subcellularLocation>
        <location evidence="1">Membrane</location>
    </subcellularLocation>
</comment>
<dbReference type="EMBL" id="UINC01067802">
    <property type="protein sequence ID" value="SVB99827.1"/>
    <property type="molecule type" value="Genomic_DNA"/>
</dbReference>
<proteinExistence type="predicted"/>
<feature type="non-terminal residue" evidence="4">
    <location>
        <position position="1"/>
    </location>
</feature>
<dbReference type="PROSITE" id="PS51779">
    <property type="entry name" value="POTRA"/>
    <property type="match status" value="1"/>
</dbReference>
<evidence type="ECO:0000256" key="1">
    <source>
        <dbReference type="ARBA" id="ARBA00004370"/>
    </source>
</evidence>
<organism evidence="4">
    <name type="scientific">marine metagenome</name>
    <dbReference type="NCBI Taxonomy" id="408172"/>
    <lineage>
        <taxon>unclassified sequences</taxon>
        <taxon>metagenomes</taxon>
        <taxon>ecological metagenomes</taxon>
    </lineage>
</organism>
<dbReference type="AlphaFoldDB" id="A0A382IKS6"/>
<evidence type="ECO:0000313" key="4">
    <source>
        <dbReference type="EMBL" id="SVB99827.1"/>
    </source>
</evidence>
<reference evidence="4" key="1">
    <citation type="submission" date="2018-05" db="EMBL/GenBank/DDBJ databases">
        <authorList>
            <person name="Lanie J.A."/>
            <person name="Ng W.-L."/>
            <person name="Kazmierczak K.M."/>
            <person name="Andrzejewski T.M."/>
            <person name="Davidsen T.M."/>
            <person name="Wayne K.J."/>
            <person name="Tettelin H."/>
            <person name="Glass J.I."/>
            <person name="Rusch D."/>
            <person name="Podicherti R."/>
            <person name="Tsui H.-C.T."/>
            <person name="Winkler M.E."/>
        </authorList>
    </citation>
    <scope>NUCLEOTIDE SEQUENCE</scope>
</reference>